<dbReference type="Gene3D" id="3.40.50.300">
    <property type="entry name" value="P-loop containing nucleotide triphosphate hydrolases"/>
    <property type="match status" value="1"/>
</dbReference>
<dbReference type="InterPro" id="IPR027417">
    <property type="entry name" value="P-loop_NTPase"/>
</dbReference>
<name>A0ABS2YJA0_POLSP</name>
<keyword evidence="6" id="KW-1185">Reference proteome</keyword>
<dbReference type="EC" id="2.8.2.-" evidence="3"/>
<sequence length="298" mass="35061">MAGTAAQSLESYTFQYKGFNFPKDEVTPEYIDSLEDFEIRDSDVFFVTYPKSGTVWTQQILSLIYAADDPGAAEYQTTFERAPWLEFQRKGQDYNARPSPRLFASHLPYYLVPKALRNKKAKVIYIARNPKDVMVSYFHFEKIMVKMEKTKDFSSFMDKYLNGNVMGSSWFDHVRGWYSHRDQFEILFMTYEEMIKDLRGAVLKICTFLGKRLEDSAVDEIVKQATFKNMKNDPKANYEFLPEDVMYKEQGRFLRKGTIGDWKNTFTVAQSEFFDKVFQQKMKDLPLKFVWDINEEAS</sequence>
<evidence type="ECO:0000256" key="3">
    <source>
        <dbReference type="RuleBase" id="RU361155"/>
    </source>
</evidence>
<dbReference type="Pfam" id="PF00685">
    <property type="entry name" value="Sulfotransfer_1"/>
    <property type="match status" value="1"/>
</dbReference>
<organism evidence="5 6">
    <name type="scientific">Polyodon spathula</name>
    <name type="common">North American paddlefish</name>
    <name type="synonym">Squalus spathula</name>
    <dbReference type="NCBI Taxonomy" id="7913"/>
    <lineage>
        <taxon>Eukaryota</taxon>
        <taxon>Metazoa</taxon>
        <taxon>Chordata</taxon>
        <taxon>Craniata</taxon>
        <taxon>Vertebrata</taxon>
        <taxon>Euteleostomi</taxon>
        <taxon>Actinopterygii</taxon>
        <taxon>Chondrostei</taxon>
        <taxon>Acipenseriformes</taxon>
        <taxon>Polyodontidae</taxon>
        <taxon>Polyodon</taxon>
    </lineage>
</organism>
<feature type="non-terminal residue" evidence="5">
    <location>
        <position position="1"/>
    </location>
</feature>
<comment type="caution">
    <text evidence="5">The sequence shown here is derived from an EMBL/GenBank/DDBJ whole genome shotgun (WGS) entry which is preliminary data.</text>
</comment>
<protein>
    <recommendedName>
        <fullName evidence="3">Sulfotransferase</fullName>
        <ecNumber evidence="3">2.8.2.-</ecNumber>
    </recommendedName>
</protein>
<evidence type="ECO:0000259" key="4">
    <source>
        <dbReference type="Pfam" id="PF00685"/>
    </source>
</evidence>
<comment type="similarity">
    <text evidence="1 3">Belongs to the sulfotransferase 1 family.</text>
</comment>
<evidence type="ECO:0000256" key="1">
    <source>
        <dbReference type="ARBA" id="ARBA00005771"/>
    </source>
</evidence>
<dbReference type="InterPro" id="IPR000863">
    <property type="entry name" value="Sulfotransferase_dom"/>
</dbReference>
<dbReference type="SUPFAM" id="SSF52540">
    <property type="entry name" value="P-loop containing nucleoside triphosphate hydrolases"/>
    <property type="match status" value="1"/>
</dbReference>
<evidence type="ECO:0000256" key="2">
    <source>
        <dbReference type="ARBA" id="ARBA00022679"/>
    </source>
</evidence>
<feature type="domain" description="Sulfotransferase" evidence="4">
    <location>
        <begin position="41"/>
        <end position="285"/>
    </location>
</feature>
<accession>A0ABS2YJA0</accession>
<keyword evidence="2 3" id="KW-0808">Transferase</keyword>
<dbReference type="PANTHER" id="PTHR11783">
    <property type="entry name" value="SULFOTRANSFERASE SULT"/>
    <property type="match status" value="1"/>
</dbReference>
<evidence type="ECO:0000313" key="5">
    <source>
        <dbReference type="EMBL" id="MBN3286808.1"/>
    </source>
</evidence>
<feature type="non-terminal residue" evidence="5">
    <location>
        <position position="298"/>
    </location>
</feature>
<dbReference type="EMBL" id="JAAWVQ010160761">
    <property type="protein sequence ID" value="MBN3286808.1"/>
    <property type="molecule type" value="Genomic_DNA"/>
</dbReference>
<gene>
    <name evidence="5" type="primary">Sult3a1_1</name>
    <name evidence="5" type="ORF">GTO93_0001500</name>
</gene>
<proteinExistence type="inferred from homology"/>
<dbReference type="Proteomes" id="UP001166093">
    <property type="component" value="Unassembled WGS sequence"/>
</dbReference>
<evidence type="ECO:0000313" key="6">
    <source>
        <dbReference type="Proteomes" id="UP001166093"/>
    </source>
</evidence>
<reference evidence="5" key="1">
    <citation type="journal article" date="2021" name="Cell">
        <title>Tracing the genetic footprints of vertebrate landing in non-teleost ray-finned fishes.</title>
        <authorList>
            <person name="Bi X."/>
            <person name="Wang K."/>
            <person name="Yang L."/>
            <person name="Pan H."/>
            <person name="Jiang H."/>
            <person name="Wei Q."/>
            <person name="Fang M."/>
            <person name="Yu H."/>
            <person name="Zhu C."/>
            <person name="Cai Y."/>
            <person name="He Y."/>
            <person name="Gan X."/>
            <person name="Zeng H."/>
            <person name="Yu D."/>
            <person name="Zhu Y."/>
            <person name="Jiang H."/>
            <person name="Qiu Q."/>
            <person name="Yang H."/>
            <person name="Zhang Y.E."/>
            <person name="Wang W."/>
            <person name="Zhu M."/>
            <person name="He S."/>
            <person name="Zhang G."/>
        </authorList>
    </citation>
    <scope>NUCLEOTIDE SEQUENCE</scope>
    <source>
        <strain evidence="5">Pddl_001</strain>
    </source>
</reference>